<comment type="caution">
    <text evidence="1">The sequence shown here is derived from an EMBL/GenBank/DDBJ whole genome shotgun (WGS) entry which is preliminary data.</text>
</comment>
<evidence type="ECO:0008006" key="3">
    <source>
        <dbReference type="Google" id="ProtNLM"/>
    </source>
</evidence>
<organism evidence="1 2">
    <name type="scientific">Phenylobacterium soli</name>
    <dbReference type="NCBI Taxonomy" id="2170551"/>
    <lineage>
        <taxon>Bacteria</taxon>
        <taxon>Pseudomonadati</taxon>
        <taxon>Pseudomonadota</taxon>
        <taxon>Alphaproteobacteria</taxon>
        <taxon>Caulobacterales</taxon>
        <taxon>Caulobacteraceae</taxon>
        <taxon>Phenylobacterium</taxon>
    </lineage>
</organism>
<gene>
    <name evidence="1" type="ORF">DJ017_10390</name>
</gene>
<dbReference type="RefSeq" id="WP_111528657.1">
    <property type="nucleotide sequence ID" value="NZ_JBHRSG010000004.1"/>
</dbReference>
<protein>
    <recommendedName>
        <fullName evidence="3">DUF2971 domain-containing protein</fullName>
    </recommendedName>
</protein>
<reference evidence="2" key="1">
    <citation type="submission" date="2018-05" db="EMBL/GenBank/DDBJ databases">
        <authorList>
            <person name="Li X."/>
        </authorList>
    </citation>
    <scope>NUCLEOTIDE SEQUENCE [LARGE SCALE GENOMIC DNA]</scope>
    <source>
        <strain evidence="2">LX32</strain>
    </source>
</reference>
<dbReference type="AlphaFoldDB" id="A0A328AK65"/>
<dbReference type="EMBL" id="QFYQ01000001">
    <property type="protein sequence ID" value="RAK54907.1"/>
    <property type="molecule type" value="Genomic_DNA"/>
</dbReference>
<dbReference type="OrthoDB" id="4119964at2"/>
<sequence length="474" mass="54211">MDHLYRFRSVEGLLGEHAELARQEIYFAPTGELNDPMEGYLDVVWRGDGILWRNLLRNYLVSLVHVAAYGFDEPMDADTQLGLAWLTRVDVKDQPIAPILEEFTSAILAKSPAKRLIAHLADRRRRIGRDELAYWLWTLHPSAVGALLNLMIDRGMLTAAAAPDEKQVARSEAALSGQIDAMRKLAPLTRRRAATYFSVARNTAAQLALIHDYGDPALEQAEAWRFFTRKFPDRYVEGLEAMVYPPWHVACFLEDPRNAAMWGVYGDHHRGVCLKFATQPVESGVGLELEAFSGWQGNSDGIKPHIGKRVLSFQKVRYSPVRPQIEFFSSLGNIPRYKVIGDWLADDQGRRSPLIRDLDAETPAWRTAYWDRFQRSQAVKTPEWAHEREHRLVLSSSGALDKPLRKARYDFGALTGVIFGLRTPDNDKRRIMQVIEQKCREAGRREFEFHQAYWSAANRRLDIAPLPLLKFRFN</sequence>
<name>A0A328AK65_9CAUL</name>
<keyword evidence="2" id="KW-1185">Reference proteome</keyword>
<evidence type="ECO:0000313" key="2">
    <source>
        <dbReference type="Proteomes" id="UP000249254"/>
    </source>
</evidence>
<proteinExistence type="predicted"/>
<evidence type="ECO:0000313" key="1">
    <source>
        <dbReference type="EMBL" id="RAK54907.1"/>
    </source>
</evidence>
<dbReference type="Proteomes" id="UP000249254">
    <property type="component" value="Unassembled WGS sequence"/>
</dbReference>
<accession>A0A328AK65</accession>